<feature type="active site" description="Charge relay system" evidence="7">
    <location>
        <position position="77"/>
    </location>
</feature>
<dbReference type="InterPro" id="IPR004412">
    <property type="entry name" value="GatA"/>
</dbReference>
<dbReference type="GO" id="GO:0016740">
    <property type="term" value="F:transferase activity"/>
    <property type="evidence" value="ECO:0007669"/>
    <property type="project" value="UniProtKB-KW"/>
</dbReference>
<evidence type="ECO:0000313" key="10">
    <source>
        <dbReference type="Proteomes" id="UP000230131"/>
    </source>
</evidence>
<evidence type="ECO:0000256" key="5">
    <source>
        <dbReference type="ARBA" id="ARBA00022917"/>
    </source>
</evidence>
<dbReference type="GO" id="GO:0050567">
    <property type="term" value="F:glutaminyl-tRNA synthase (glutamine-hydrolyzing) activity"/>
    <property type="evidence" value="ECO:0007669"/>
    <property type="project" value="UniProtKB-UniRule"/>
</dbReference>
<proteinExistence type="inferred from homology"/>
<sequence>MNGLTIKTFYEGLKNKKFKAVEIVEEYYKRIAEKDEEIGTYLSLNKTDAISQAKKLDSDIENGKEISILAGTPLAIKDNILIKNQSVTAASKILSHYRGAYDATVIKKLKEKEAIFLGKTNLDEFAMGSSTENSAFKITKNPFDSERVPGGSSGGSAAAVAADLCVAALGSDTGGSIRQPASFCGVVGLKPTYGAVSRYGLIAMASSLDQIGPITKTVEDAEILFDAIKGKDSMDSTSIDLKLQTTNHKLQTPKVIGIPKEYFEAGGLDKEVAKALEEAIKNLKNLGFKFKEISLPYTKYAVACYYIIMPAEASTNLARYDGLRYGKLQITNHSPSQISGGNLGGQESQTLKEIYFDQRGGGFGQEVKKRIILGSFVLSAGYYDAYYLKAQKVRRLIREGFNEAFKEVDVILAPASPTPAFKIGEKITDPLSMYLSDIFTIPANLAGLPAISIPVNLKPNLPVGFQLIGKPFCEDEILTIGKKYENCLH</sequence>
<evidence type="ECO:0000259" key="8">
    <source>
        <dbReference type="Pfam" id="PF01425"/>
    </source>
</evidence>
<evidence type="ECO:0000256" key="1">
    <source>
        <dbReference type="ARBA" id="ARBA00008069"/>
    </source>
</evidence>
<dbReference type="GO" id="GO:0005524">
    <property type="term" value="F:ATP binding"/>
    <property type="evidence" value="ECO:0007669"/>
    <property type="project" value="UniProtKB-KW"/>
</dbReference>
<dbReference type="AlphaFoldDB" id="A0A2M7B8H8"/>
<dbReference type="PROSITE" id="PS00571">
    <property type="entry name" value="AMIDASES"/>
    <property type="match status" value="1"/>
</dbReference>
<gene>
    <name evidence="7 9" type="primary">gatA</name>
    <name evidence="9" type="ORF">COS59_00125</name>
</gene>
<comment type="function">
    <text evidence="7">Allows the formation of correctly charged Gln-tRNA(Gln) through the transamidation of misacylated Glu-tRNA(Gln) in organisms which lack glutaminyl-tRNA synthetase. The reaction takes place in the presence of glutamine and ATP through an activated gamma-phospho-Glu-tRNA(Gln).</text>
</comment>
<comment type="catalytic activity">
    <reaction evidence="6 7">
        <text>L-glutamyl-tRNA(Gln) + L-glutamine + ATP + H2O = L-glutaminyl-tRNA(Gln) + L-glutamate + ADP + phosphate + H(+)</text>
        <dbReference type="Rhea" id="RHEA:17521"/>
        <dbReference type="Rhea" id="RHEA-COMP:9681"/>
        <dbReference type="Rhea" id="RHEA-COMP:9684"/>
        <dbReference type="ChEBI" id="CHEBI:15377"/>
        <dbReference type="ChEBI" id="CHEBI:15378"/>
        <dbReference type="ChEBI" id="CHEBI:29985"/>
        <dbReference type="ChEBI" id="CHEBI:30616"/>
        <dbReference type="ChEBI" id="CHEBI:43474"/>
        <dbReference type="ChEBI" id="CHEBI:58359"/>
        <dbReference type="ChEBI" id="CHEBI:78520"/>
        <dbReference type="ChEBI" id="CHEBI:78521"/>
        <dbReference type="ChEBI" id="CHEBI:456216"/>
        <dbReference type="EC" id="6.3.5.7"/>
    </reaction>
</comment>
<evidence type="ECO:0000256" key="7">
    <source>
        <dbReference type="HAMAP-Rule" id="MF_00120"/>
    </source>
</evidence>
<keyword evidence="5 7" id="KW-0648">Protein biosynthesis</keyword>
<keyword evidence="9" id="KW-0808">Transferase</keyword>
<dbReference type="InterPro" id="IPR000120">
    <property type="entry name" value="Amidase"/>
</dbReference>
<dbReference type="NCBIfam" id="TIGR00132">
    <property type="entry name" value="gatA"/>
    <property type="match status" value="1"/>
</dbReference>
<comment type="similarity">
    <text evidence="1 7">Belongs to the amidase family. GatA subfamily.</text>
</comment>
<dbReference type="Proteomes" id="UP000230131">
    <property type="component" value="Unassembled WGS sequence"/>
</dbReference>
<name>A0A2M7B8H8_9BACT</name>
<reference evidence="10" key="1">
    <citation type="submission" date="2017-09" db="EMBL/GenBank/DDBJ databases">
        <title>Depth-based differentiation of microbial function through sediment-hosted aquifers and enrichment of novel symbionts in the deep terrestrial subsurface.</title>
        <authorList>
            <person name="Probst A.J."/>
            <person name="Ladd B."/>
            <person name="Jarett J.K."/>
            <person name="Geller-Mcgrath D.E."/>
            <person name="Sieber C.M.K."/>
            <person name="Emerson J.B."/>
            <person name="Anantharaman K."/>
            <person name="Thomas B.C."/>
            <person name="Malmstrom R."/>
            <person name="Stieglmeier M."/>
            <person name="Klingl A."/>
            <person name="Woyke T."/>
            <person name="Ryan C.M."/>
            <person name="Banfield J.F."/>
        </authorList>
    </citation>
    <scope>NUCLEOTIDE SEQUENCE [LARGE SCALE GENOMIC DNA]</scope>
</reference>
<dbReference type="Pfam" id="PF01425">
    <property type="entry name" value="Amidase"/>
    <property type="match status" value="1"/>
</dbReference>
<keyword evidence="3 7" id="KW-0547">Nucleotide-binding</keyword>
<keyword evidence="4 7" id="KW-0067">ATP-binding</keyword>
<evidence type="ECO:0000256" key="3">
    <source>
        <dbReference type="ARBA" id="ARBA00022741"/>
    </source>
</evidence>
<feature type="domain" description="Amidase" evidence="8">
    <location>
        <begin position="22"/>
        <end position="478"/>
    </location>
</feature>
<dbReference type="GO" id="GO:0006412">
    <property type="term" value="P:translation"/>
    <property type="evidence" value="ECO:0007669"/>
    <property type="project" value="UniProtKB-UniRule"/>
</dbReference>
<keyword evidence="2 7" id="KW-0436">Ligase</keyword>
<dbReference type="EC" id="6.3.5.7" evidence="7"/>
<comment type="caution">
    <text evidence="9">The sequence shown here is derived from an EMBL/GenBank/DDBJ whole genome shotgun (WGS) entry which is preliminary data.</text>
</comment>
<dbReference type="SUPFAM" id="SSF75304">
    <property type="entry name" value="Amidase signature (AS) enzymes"/>
    <property type="match status" value="1"/>
</dbReference>
<dbReference type="InterPro" id="IPR036928">
    <property type="entry name" value="AS_sf"/>
</dbReference>
<dbReference type="EMBL" id="PEVH01000004">
    <property type="protein sequence ID" value="PIU99369.1"/>
    <property type="molecule type" value="Genomic_DNA"/>
</dbReference>
<dbReference type="InterPro" id="IPR020556">
    <property type="entry name" value="Amidase_CS"/>
</dbReference>
<dbReference type="PANTHER" id="PTHR11895">
    <property type="entry name" value="TRANSAMIDASE"/>
    <property type="match status" value="1"/>
</dbReference>
<evidence type="ECO:0000256" key="4">
    <source>
        <dbReference type="ARBA" id="ARBA00022840"/>
    </source>
</evidence>
<evidence type="ECO:0000256" key="6">
    <source>
        <dbReference type="ARBA" id="ARBA00047407"/>
    </source>
</evidence>
<dbReference type="PANTHER" id="PTHR11895:SF151">
    <property type="entry name" value="GLUTAMYL-TRNA(GLN) AMIDOTRANSFERASE SUBUNIT A"/>
    <property type="match status" value="1"/>
</dbReference>
<feature type="active site" description="Charge relay system" evidence="7">
    <location>
        <position position="152"/>
    </location>
</feature>
<evidence type="ECO:0000256" key="2">
    <source>
        <dbReference type="ARBA" id="ARBA00022598"/>
    </source>
</evidence>
<dbReference type="GO" id="GO:0030956">
    <property type="term" value="C:glutamyl-tRNA(Gln) amidotransferase complex"/>
    <property type="evidence" value="ECO:0007669"/>
    <property type="project" value="InterPro"/>
</dbReference>
<comment type="subunit">
    <text evidence="7">Heterotrimer of A, B and C subunits.</text>
</comment>
<dbReference type="HAMAP" id="MF_00120">
    <property type="entry name" value="GatA"/>
    <property type="match status" value="1"/>
</dbReference>
<accession>A0A2M7B8H8</accession>
<dbReference type="InterPro" id="IPR023631">
    <property type="entry name" value="Amidase_dom"/>
</dbReference>
<dbReference type="Gene3D" id="3.90.1300.10">
    <property type="entry name" value="Amidase signature (AS) domain"/>
    <property type="match status" value="1"/>
</dbReference>
<feature type="active site" description="Acyl-ester intermediate" evidence="7">
    <location>
        <position position="176"/>
    </location>
</feature>
<organism evidence="9 10">
    <name type="scientific">Candidatus Wolfebacteria bacterium CG03_land_8_20_14_0_80_36_15</name>
    <dbReference type="NCBI Taxonomy" id="1975067"/>
    <lineage>
        <taxon>Bacteria</taxon>
        <taxon>Candidatus Wolfeibacteriota</taxon>
    </lineage>
</organism>
<protein>
    <recommendedName>
        <fullName evidence="7">Glutamyl-tRNA(Gln) amidotransferase subunit A</fullName>
        <shortName evidence="7">Glu-ADT subunit A</shortName>
        <ecNumber evidence="7">6.3.5.7</ecNumber>
    </recommendedName>
</protein>
<evidence type="ECO:0000313" key="9">
    <source>
        <dbReference type="EMBL" id="PIU99369.1"/>
    </source>
</evidence>